<protein>
    <submittedName>
        <fullName evidence="1">Uncharacterized protein</fullName>
    </submittedName>
</protein>
<accession>A0A382QP37</accession>
<organism evidence="1">
    <name type="scientific">marine metagenome</name>
    <dbReference type="NCBI Taxonomy" id="408172"/>
    <lineage>
        <taxon>unclassified sequences</taxon>
        <taxon>metagenomes</taxon>
        <taxon>ecological metagenomes</taxon>
    </lineage>
</organism>
<gene>
    <name evidence="1" type="ORF">METZ01_LOCUS339529</name>
</gene>
<evidence type="ECO:0000313" key="1">
    <source>
        <dbReference type="EMBL" id="SVC86675.1"/>
    </source>
</evidence>
<reference evidence="1" key="1">
    <citation type="submission" date="2018-05" db="EMBL/GenBank/DDBJ databases">
        <authorList>
            <person name="Lanie J.A."/>
            <person name="Ng W.-L."/>
            <person name="Kazmierczak K.M."/>
            <person name="Andrzejewski T.M."/>
            <person name="Davidsen T.M."/>
            <person name="Wayne K.J."/>
            <person name="Tettelin H."/>
            <person name="Glass J.I."/>
            <person name="Rusch D."/>
            <person name="Podicherti R."/>
            <person name="Tsui H.-C.T."/>
            <person name="Winkler M.E."/>
        </authorList>
    </citation>
    <scope>NUCLEOTIDE SEQUENCE</scope>
</reference>
<dbReference type="AlphaFoldDB" id="A0A382QP37"/>
<name>A0A382QP37_9ZZZZ</name>
<dbReference type="EMBL" id="UINC01115556">
    <property type="protein sequence ID" value="SVC86675.1"/>
    <property type="molecule type" value="Genomic_DNA"/>
</dbReference>
<proteinExistence type="predicted"/>
<sequence length="58" mass="6754">MSTNRTPRRIHRNKGGRKKGTIAPMVKKYYNFGAADDEFGISSESDYNRLKKKYEVKN</sequence>